<dbReference type="SUPFAM" id="SSF82607">
    <property type="entry name" value="YbaB-like"/>
    <property type="match status" value="1"/>
</dbReference>
<dbReference type="InterPro" id="IPR004401">
    <property type="entry name" value="YbaB/EbfC"/>
</dbReference>
<keyword evidence="1" id="KW-0238">DNA-binding</keyword>
<evidence type="ECO:0000313" key="1">
    <source>
        <dbReference type="EMBL" id="TDQ04908.1"/>
    </source>
</evidence>
<dbReference type="InterPro" id="IPR036894">
    <property type="entry name" value="YbaB-like_sf"/>
</dbReference>
<dbReference type="EMBL" id="SNXZ01000001">
    <property type="protein sequence ID" value="TDQ04908.1"/>
    <property type="molecule type" value="Genomic_DNA"/>
</dbReference>
<dbReference type="RefSeq" id="WP_133847744.1">
    <property type="nucleotide sequence ID" value="NZ_SNXZ01000001.1"/>
</dbReference>
<accession>A0A4R6SL42</accession>
<sequence>MTIDPNELTTQLRAAFQDARPPGPFTGEAPGVSVEVSVDGELLDLTFDEPVYQTKDTAELSAAIVAAHRTARQTALAGKRNAVFTVLDRAGVTRAAKGWPA</sequence>
<name>A0A4R6SL42_LABRH</name>
<dbReference type="GO" id="GO:0003677">
    <property type="term" value="F:DNA binding"/>
    <property type="evidence" value="ECO:0007669"/>
    <property type="project" value="UniProtKB-KW"/>
</dbReference>
<proteinExistence type="predicted"/>
<protein>
    <submittedName>
        <fullName evidence="1">YbaB/EbfC DNA-binding family protein</fullName>
    </submittedName>
</protein>
<dbReference type="Pfam" id="PF02575">
    <property type="entry name" value="YbaB_DNA_bd"/>
    <property type="match status" value="1"/>
</dbReference>
<organism evidence="1 2">
    <name type="scientific">Labedaea rhizosphaerae</name>
    <dbReference type="NCBI Taxonomy" id="598644"/>
    <lineage>
        <taxon>Bacteria</taxon>
        <taxon>Bacillati</taxon>
        <taxon>Actinomycetota</taxon>
        <taxon>Actinomycetes</taxon>
        <taxon>Pseudonocardiales</taxon>
        <taxon>Pseudonocardiaceae</taxon>
        <taxon>Labedaea</taxon>
    </lineage>
</organism>
<evidence type="ECO:0000313" key="2">
    <source>
        <dbReference type="Proteomes" id="UP000295444"/>
    </source>
</evidence>
<dbReference type="Proteomes" id="UP000295444">
    <property type="component" value="Unassembled WGS sequence"/>
</dbReference>
<gene>
    <name evidence="1" type="ORF">EV186_101869</name>
</gene>
<dbReference type="Gene3D" id="3.30.1310.10">
    <property type="entry name" value="Nucleoid-associated protein YbaB-like domain"/>
    <property type="match status" value="1"/>
</dbReference>
<dbReference type="AlphaFoldDB" id="A0A4R6SL42"/>
<reference evidence="1 2" key="1">
    <citation type="submission" date="2019-03" db="EMBL/GenBank/DDBJ databases">
        <title>Genomic Encyclopedia of Type Strains, Phase IV (KMG-IV): sequencing the most valuable type-strain genomes for metagenomic binning, comparative biology and taxonomic classification.</title>
        <authorList>
            <person name="Goeker M."/>
        </authorList>
    </citation>
    <scope>NUCLEOTIDE SEQUENCE [LARGE SCALE GENOMIC DNA]</scope>
    <source>
        <strain evidence="1 2">DSM 45361</strain>
    </source>
</reference>
<keyword evidence="2" id="KW-1185">Reference proteome</keyword>
<comment type="caution">
    <text evidence="1">The sequence shown here is derived from an EMBL/GenBank/DDBJ whole genome shotgun (WGS) entry which is preliminary data.</text>
</comment>